<keyword evidence="2" id="KW-0520">NAD</keyword>
<sequence length="320" mass="36191">MKKVLVTGGCGFIGSNFVRMLLEETELEVVNLDLLTYAGNPENLKDVQDNERYTFVKGDIKSRADVEKAMEGVDTVFHFAAESHVDNSINDSDPFIMTNVLGTKNMMDVAMAKGVEKFIHVSTDEVYGSVEEGSSTEKDLLEPRNPYSASKAASDLLVLSYVNTFDFNACITRSSNNYGPYQFPEKLIPLFVTNLMENKKVPVYGTGENIRDWLYVKDNCKGILIAGQKGKKGNIYNVDGGNELSNIELTKRILNMMGKGEEMIEHVEDRKGHDLRYSLDSSKLESFGWKPEKNFDEGLKETVEWYKNNESWWKPLKVKK</sequence>
<dbReference type="PANTHER" id="PTHR43000">
    <property type="entry name" value="DTDP-D-GLUCOSE 4,6-DEHYDRATASE-RELATED"/>
    <property type="match status" value="1"/>
</dbReference>
<evidence type="ECO:0000313" key="6">
    <source>
        <dbReference type="Proteomes" id="UP000226712"/>
    </source>
</evidence>
<dbReference type="AlphaFoldDB" id="A0A2D6LQJ5"/>
<gene>
    <name evidence="5" type="primary">rfbB</name>
    <name evidence="5" type="ORF">CL944_03145</name>
</gene>
<dbReference type="SUPFAM" id="SSF51735">
    <property type="entry name" value="NAD(P)-binding Rossmann-fold domains"/>
    <property type="match status" value="1"/>
</dbReference>
<accession>A0A2D6LQJ5</accession>
<evidence type="ECO:0000259" key="4">
    <source>
        <dbReference type="Pfam" id="PF16363"/>
    </source>
</evidence>
<organism evidence="5 6">
    <name type="scientific">Candidatus Iainarchaeum sp</name>
    <dbReference type="NCBI Taxonomy" id="3101447"/>
    <lineage>
        <taxon>Archaea</taxon>
        <taxon>Candidatus Iainarchaeota</taxon>
        <taxon>Candidatus Iainarchaeia</taxon>
        <taxon>Candidatus Iainarchaeales</taxon>
        <taxon>Candidatus Iainarchaeaceae</taxon>
        <taxon>Candidatus Iainarchaeum</taxon>
    </lineage>
</organism>
<dbReference type="GO" id="GO:0008460">
    <property type="term" value="F:dTDP-glucose 4,6-dehydratase activity"/>
    <property type="evidence" value="ECO:0007669"/>
    <property type="project" value="InterPro"/>
</dbReference>
<dbReference type="GO" id="GO:0009225">
    <property type="term" value="P:nucleotide-sugar metabolic process"/>
    <property type="evidence" value="ECO:0007669"/>
    <property type="project" value="InterPro"/>
</dbReference>
<evidence type="ECO:0000313" key="5">
    <source>
        <dbReference type="EMBL" id="MAG18442.1"/>
    </source>
</evidence>
<comment type="cofactor">
    <cofactor evidence="1">
        <name>NAD(+)</name>
        <dbReference type="ChEBI" id="CHEBI:57540"/>
    </cofactor>
</comment>
<protein>
    <submittedName>
        <fullName evidence="5">dTDP-glucose 4,6-dehydratase</fullName>
    </submittedName>
</protein>
<dbReference type="Proteomes" id="UP000226712">
    <property type="component" value="Unassembled WGS sequence"/>
</dbReference>
<evidence type="ECO:0000256" key="1">
    <source>
        <dbReference type="ARBA" id="ARBA00001911"/>
    </source>
</evidence>
<name>A0A2D6LQJ5_9ARCH</name>
<evidence type="ECO:0000256" key="2">
    <source>
        <dbReference type="ARBA" id="ARBA00023027"/>
    </source>
</evidence>
<dbReference type="Gene3D" id="3.90.25.10">
    <property type="entry name" value="UDP-galactose 4-epimerase, domain 1"/>
    <property type="match status" value="1"/>
</dbReference>
<reference evidence="6" key="1">
    <citation type="submission" date="2017-09" db="EMBL/GenBank/DDBJ databases">
        <title>The Reconstruction of 2,631 Draft Metagenome-Assembled Genomes from the Global Oceans.</title>
        <authorList>
            <person name="Tully B.J."/>
            <person name="Graham E.D."/>
            <person name="Heidelberg J.F."/>
        </authorList>
    </citation>
    <scope>NUCLEOTIDE SEQUENCE [LARGE SCALE GENOMIC DNA]</scope>
</reference>
<keyword evidence="3" id="KW-0456">Lyase</keyword>
<evidence type="ECO:0000256" key="3">
    <source>
        <dbReference type="ARBA" id="ARBA00023239"/>
    </source>
</evidence>
<dbReference type="CDD" id="cd05246">
    <property type="entry name" value="dTDP_GD_SDR_e"/>
    <property type="match status" value="1"/>
</dbReference>
<feature type="domain" description="NAD(P)-binding" evidence="4">
    <location>
        <begin position="5"/>
        <end position="302"/>
    </location>
</feature>
<dbReference type="FunFam" id="3.40.50.720:FF:000304">
    <property type="entry name" value="UDP-glucose 4,6-dehydratase"/>
    <property type="match status" value="1"/>
</dbReference>
<dbReference type="EMBL" id="NZBD01000018">
    <property type="protein sequence ID" value="MAG18442.1"/>
    <property type="molecule type" value="Genomic_DNA"/>
</dbReference>
<dbReference type="InterPro" id="IPR016040">
    <property type="entry name" value="NAD(P)-bd_dom"/>
</dbReference>
<dbReference type="InterPro" id="IPR005888">
    <property type="entry name" value="dTDP_Gluc_deHydtase"/>
</dbReference>
<dbReference type="Gene3D" id="3.40.50.720">
    <property type="entry name" value="NAD(P)-binding Rossmann-like Domain"/>
    <property type="match status" value="1"/>
</dbReference>
<comment type="caution">
    <text evidence="5">The sequence shown here is derived from an EMBL/GenBank/DDBJ whole genome shotgun (WGS) entry which is preliminary data.</text>
</comment>
<dbReference type="InterPro" id="IPR036291">
    <property type="entry name" value="NAD(P)-bd_dom_sf"/>
</dbReference>
<dbReference type="NCBIfam" id="TIGR01181">
    <property type="entry name" value="dTDP_gluc_dehyt"/>
    <property type="match status" value="1"/>
</dbReference>
<dbReference type="Pfam" id="PF16363">
    <property type="entry name" value="GDP_Man_Dehyd"/>
    <property type="match status" value="1"/>
</dbReference>
<proteinExistence type="predicted"/>